<reference evidence="1" key="1">
    <citation type="submission" date="2019-04" db="EMBL/GenBank/DDBJ databases">
        <title>Microbes associate with the intestines of laboratory mice.</title>
        <authorList>
            <person name="Navarre W."/>
            <person name="Wong E."/>
            <person name="Huang K."/>
            <person name="Tropini C."/>
            <person name="Ng K."/>
            <person name="Yu B."/>
        </authorList>
    </citation>
    <scope>NUCLEOTIDE SEQUENCE</scope>
    <source>
        <strain evidence="1">NM01_1-7b</strain>
    </source>
</reference>
<comment type="caution">
    <text evidence="1">The sequence shown here is derived from an EMBL/GenBank/DDBJ whole genome shotgun (WGS) entry which is preliminary data.</text>
</comment>
<organism evidence="1 2">
    <name type="scientific">Petralouisia muris</name>
    <dbReference type="NCBI Taxonomy" id="3032872"/>
    <lineage>
        <taxon>Bacteria</taxon>
        <taxon>Bacillati</taxon>
        <taxon>Bacillota</taxon>
        <taxon>Clostridia</taxon>
        <taxon>Lachnospirales</taxon>
        <taxon>Lachnospiraceae</taxon>
        <taxon>Petralouisia</taxon>
    </lineage>
</organism>
<keyword evidence="1" id="KW-0808">Transferase</keyword>
<sequence>MAKNLYSSRVNRVPKSFVREILKATEKPEIISFAGGLPNPNFFPVDDIMQATNKVLSSEGEKVLQYSTTEGYVPLREYIANRYYSDCGITADNIVITNGSQQALDLIAKVFLDVGDNVMLERPGYLGAIQSFSMYEPDFVTVGIQDDGIDLHELEKKINEFKPKLFYAVTNYHNPTGISYSNQNRTALSEIIRTSNTIMIDDNPYGELTFYDKPHVTMKKLLGAQCISLGSFSKIFAPAMRLGWVCADKEIIDKIITMKQASDLHTNYFSQRILYQYLMDSDIDRHINKIREEYKVRRDYMIEMIKEYIPSDIKYTEPDGGMFLWMELPSDIDVMKLFDIANKKNVAFVPGAPFYIGNEENPNLTLRLNYTNSELDDIRNGICSLGEAIASFRR</sequence>
<evidence type="ECO:0000313" key="2">
    <source>
        <dbReference type="Proteomes" id="UP000304953"/>
    </source>
</evidence>
<keyword evidence="1" id="KW-0032">Aminotransferase</keyword>
<dbReference type="EMBL" id="SRYA01000184">
    <property type="protein sequence ID" value="TGY85485.1"/>
    <property type="molecule type" value="Genomic_DNA"/>
</dbReference>
<proteinExistence type="predicted"/>
<protein>
    <submittedName>
        <fullName evidence="1">PLP-dependent aminotransferase family protein</fullName>
    </submittedName>
</protein>
<keyword evidence="2" id="KW-1185">Reference proteome</keyword>
<name>A0AC61RLD1_9FIRM</name>
<evidence type="ECO:0000313" key="1">
    <source>
        <dbReference type="EMBL" id="TGY85485.1"/>
    </source>
</evidence>
<gene>
    <name evidence="1" type="ORF">E5329_28890</name>
</gene>
<accession>A0AC61RLD1</accession>
<dbReference type="Proteomes" id="UP000304953">
    <property type="component" value="Unassembled WGS sequence"/>
</dbReference>